<comment type="caution">
    <text evidence="1">The sequence shown here is derived from an EMBL/GenBank/DDBJ whole genome shotgun (WGS) entry which is preliminary data.</text>
</comment>
<organism evidence="1 2">
    <name type="scientific">Paraburkholderia dinghuensis</name>
    <dbReference type="NCBI Taxonomy" id="2305225"/>
    <lineage>
        <taxon>Bacteria</taxon>
        <taxon>Pseudomonadati</taxon>
        <taxon>Pseudomonadota</taxon>
        <taxon>Betaproteobacteria</taxon>
        <taxon>Burkholderiales</taxon>
        <taxon>Burkholderiaceae</taxon>
        <taxon>Paraburkholderia</taxon>
    </lineage>
</organism>
<dbReference type="RefSeq" id="WP_124153981.1">
    <property type="nucleotide sequence ID" value="NZ_RQIS01000034.1"/>
</dbReference>
<proteinExistence type="predicted"/>
<accession>A0A3N6MFS4</accession>
<sequence length="323" mass="35206">MSCLFRLRRDAAMPARELRGFFTLAGAVCLGFALTACDQGPPSNAASAASAPEVATAVAPETTIVEKDPLALPTGDLDDETIANYLHAAMDYEKPDQFSKGFNDAPLVGRHFNIDIPYQKYSTGDERGPTYSYDADKELLTLTVAVDSAHREADEYTTQYLTFFQDIRRGEPKLESNAFNVTKEVTPLAIHIFGVGALSDTYIGLFSNEDFSSKSEHYYRPLTKTVKLKPDAAKEAVRSLTIEVEGTVTKDHSGHAIECTTMYNGATVDNPFEKDWHQCVLLAKLTHITVTSAYSGVLAQWGASGRTESKKGVKKVKAVATTG</sequence>
<gene>
    <name evidence="1" type="ORF">D1Y85_26165</name>
</gene>
<evidence type="ECO:0000313" key="1">
    <source>
        <dbReference type="EMBL" id="RQG99814.1"/>
    </source>
</evidence>
<keyword evidence="2" id="KW-1185">Reference proteome</keyword>
<dbReference type="Proteomes" id="UP000272778">
    <property type="component" value="Unassembled WGS sequence"/>
</dbReference>
<dbReference type="EMBL" id="RQIS01000034">
    <property type="protein sequence ID" value="RQG99814.1"/>
    <property type="molecule type" value="Genomic_DNA"/>
</dbReference>
<dbReference type="AlphaFoldDB" id="A0A3N6MFS4"/>
<reference evidence="1 2" key="1">
    <citation type="submission" date="2018-11" db="EMBL/GenBank/DDBJ databases">
        <title>Paraburkholderia sp. DHOA04, isolated from soil.</title>
        <authorList>
            <person name="Gao Z.-H."/>
            <person name="Qiu L.-H."/>
            <person name="Fu J.-C."/>
        </authorList>
    </citation>
    <scope>NUCLEOTIDE SEQUENCE [LARGE SCALE GENOMIC DNA]</scope>
    <source>
        <strain evidence="1 2">DHOA04</strain>
    </source>
</reference>
<evidence type="ECO:0000313" key="2">
    <source>
        <dbReference type="Proteomes" id="UP000272778"/>
    </source>
</evidence>
<protein>
    <submittedName>
        <fullName evidence="1">Uncharacterized protein</fullName>
    </submittedName>
</protein>
<dbReference type="OrthoDB" id="9130339at2"/>
<name>A0A3N6MFS4_9BURK</name>